<feature type="domain" description="NIPSNAP" evidence="2">
    <location>
        <begin position="163"/>
        <end position="265"/>
    </location>
</feature>
<dbReference type="AlphaFoldDB" id="A0A517U5Z7"/>
<evidence type="ECO:0000259" key="2">
    <source>
        <dbReference type="Pfam" id="PF07978"/>
    </source>
</evidence>
<keyword evidence="1" id="KW-0732">Signal</keyword>
<feature type="domain" description="NIPSNAP" evidence="2">
    <location>
        <begin position="43"/>
        <end position="123"/>
    </location>
</feature>
<dbReference type="KEGG" id="llh:I41_53010"/>
<dbReference type="PROSITE" id="PS51257">
    <property type="entry name" value="PROKAR_LIPOPROTEIN"/>
    <property type="match status" value="1"/>
</dbReference>
<sequence precursor="true">MQRRDFLQASLQTSAAASIAACGLATSSSPAHAAAATADRELYEWRTYRLKDKASQPAVHDYLKTAALPAWKKLGLGPVGVFTEIGPDAGPSIHVLLVYPDAATFVAAREALDADADYAKSAADYRTAKRESPAYDRIDSSLLLAFSAAPKITPPAQKPRILELRTYKNHNDDRARAKVAMFNDGECNIFPKCGFENVFFGETLIGDNQPNLTYMLASPDMAANEKGWKTFIDSPDFIQMRDDPKYADTMPTITKLFLEPTDYSQV</sequence>
<accession>A0A517U5Z7</accession>
<dbReference type="RefSeq" id="WP_168207157.1">
    <property type="nucleotide sequence ID" value="NZ_CP036339.1"/>
</dbReference>
<evidence type="ECO:0000256" key="1">
    <source>
        <dbReference type="SAM" id="SignalP"/>
    </source>
</evidence>
<gene>
    <name evidence="3" type="ORF">I41_53010</name>
</gene>
<dbReference type="InterPro" id="IPR006311">
    <property type="entry name" value="TAT_signal"/>
</dbReference>
<dbReference type="Gene3D" id="3.30.70.100">
    <property type="match status" value="2"/>
</dbReference>
<feature type="chain" id="PRO_5021798246" description="NIPSNAP domain-containing protein" evidence="1">
    <location>
        <begin position="34"/>
        <end position="266"/>
    </location>
</feature>
<name>A0A517U5Z7_9BACT</name>
<dbReference type="Proteomes" id="UP000317909">
    <property type="component" value="Chromosome"/>
</dbReference>
<reference evidence="3 4" key="1">
    <citation type="submission" date="2019-02" db="EMBL/GenBank/DDBJ databases">
        <title>Deep-cultivation of Planctomycetes and their phenomic and genomic characterization uncovers novel biology.</title>
        <authorList>
            <person name="Wiegand S."/>
            <person name="Jogler M."/>
            <person name="Boedeker C."/>
            <person name="Pinto D."/>
            <person name="Vollmers J."/>
            <person name="Rivas-Marin E."/>
            <person name="Kohn T."/>
            <person name="Peeters S.H."/>
            <person name="Heuer A."/>
            <person name="Rast P."/>
            <person name="Oberbeckmann S."/>
            <person name="Bunk B."/>
            <person name="Jeske O."/>
            <person name="Meyerdierks A."/>
            <person name="Storesund J.E."/>
            <person name="Kallscheuer N."/>
            <person name="Luecker S."/>
            <person name="Lage O.M."/>
            <person name="Pohl T."/>
            <person name="Merkel B.J."/>
            <person name="Hornburger P."/>
            <person name="Mueller R.-W."/>
            <person name="Bruemmer F."/>
            <person name="Labrenz M."/>
            <person name="Spormann A.M."/>
            <person name="Op den Camp H."/>
            <person name="Overmann J."/>
            <person name="Amann R."/>
            <person name="Jetten M.S.M."/>
            <person name="Mascher T."/>
            <person name="Medema M.H."/>
            <person name="Devos D.P."/>
            <person name="Kaster A.-K."/>
            <person name="Ovreas L."/>
            <person name="Rohde M."/>
            <person name="Galperin M.Y."/>
            <person name="Jogler C."/>
        </authorList>
    </citation>
    <scope>NUCLEOTIDE SEQUENCE [LARGE SCALE GENOMIC DNA]</scope>
    <source>
        <strain evidence="3 4">I41</strain>
    </source>
</reference>
<dbReference type="PROSITE" id="PS51318">
    <property type="entry name" value="TAT"/>
    <property type="match status" value="1"/>
</dbReference>
<evidence type="ECO:0000313" key="4">
    <source>
        <dbReference type="Proteomes" id="UP000317909"/>
    </source>
</evidence>
<keyword evidence="4" id="KW-1185">Reference proteome</keyword>
<dbReference type="InterPro" id="IPR012577">
    <property type="entry name" value="NIPSNAP"/>
</dbReference>
<feature type="signal peptide" evidence="1">
    <location>
        <begin position="1"/>
        <end position="33"/>
    </location>
</feature>
<organism evidence="3 4">
    <name type="scientific">Lacipirellula limnantheis</name>
    <dbReference type="NCBI Taxonomy" id="2528024"/>
    <lineage>
        <taxon>Bacteria</taxon>
        <taxon>Pseudomonadati</taxon>
        <taxon>Planctomycetota</taxon>
        <taxon>Planctomycetia</taxon>
        <taxon>Pirellulales</taxon>
        <taxon>Lacipirellulaceae</taxon>
        <taxon>Lacipirellula</taxon>
    </lineage>
</organism>
<dbReference type="Pfam" id="PF07978">
    <property type="entry name" value="NIPSNAP"/>
    <property type="match status" value="2"/>
</dbReference>
<dbReference type="EMBL" id="CP036339">
    <property type="protein sequence ID" value="QDT76056.1"/>
    <property type="molecule type" value="Genomic_DNA"/>
</dbReference>
<dbReference type="InterPro" id="IPR011008">
    <property type="entry name" value="Dimeric_a/b-barrel"/>
</dbReference>
<evidence type="ECO:0000313" key="3">
    <source>
        <dbReference type="EMBL" id="QDT76056.1"/>
    </source>
</evidence>
<proteinExistence type="predicted"/>
<dbReference type="SUPFAM" id="SSF54909">
    <property type="entry name" value="Dimeric alpha+beta barrel"/>
    <property type="match status" value="2"/>
</dbReference>
<protein>
    <recommendedName>
        <fullName evidence="2">NIPSNAP domain-containing protein</fullName>
    </recommendedName>
</protein>